<comment type="subcellular location">
    <subcellularLocation>
        <location evidence="7">Cell membrane</location>
        <topology evidence="7">Single-pass membrane protein</topology>
    </subcellularLocation>
</comment>
<dbReference type="RefSeq" id="WP_184241203.1">
    <property type="nucleotide sequence ID" value="NZ_JACHNA010000001.1"/>
</dbReference>
<keyword evidence="2 7" id="KW-0812">Transmembrane</keyword>
<evidence type="ECO:0000256" key="5">
    <source>
        <dbReference type="ARBA" id="ARBA00023239"/>
    </source>
</evidence>
<accession>A0A7W7GNE1</accession>
<feature type="compositionally biased region" description="Polar residues" evidence="8">
    <location>
        <begin position="65"/>
        <end position="76"/>
    </location>
</feature>
<dbReference type="Proteomes" id="UP000540191">
    <property type="component" value="Unassembled WGS sequence"/>
</dbReference>
<keyword evidence="10" id="KW-1185">Reference proteome</keyword>
<feature type="compositionally biased region" description="Basic and acidic residues" evidence="8">
    <location>
        <begin position="12"/>
        <end position="23"/>
    </location>
</feature>
<evidence type="ECO:0000313" key="9">
    <source>
        <dbReference type="EMBL" id="MBB4735343.1"/>
    </source>
</evidence>
<dbReference type="GO" id="GO:0009252">
    <property type="term" value="P:peptidoglycan biosynthetic process"/>
    <property type="evidence" value="ECO:0007669"/>
    <property type="project" value="UniProtKB-UniRule"/>
</dbReference>
<comment type="caution">
    <text evidence="9">The sequence shown here is derived from an EMBL/GenBank/DDBJ whole genome shotgun (WGS) entry which is preliminary data.</text>
</comment>
<feature type="compositionally biased region" description="Basic and acidic residues" evidence="8">
    <location>
        <begin position="29"/>
        <end position="42"/>
    </location>
</feature>
<feature type="compositionally biased region" description="Acidic residues" evidence="8">
    <location>
        <begin position="134"/>
        <end position="147"/>
    </location>
</feature>
<evidence type="ECO:0000256" key="2">
    <source>
        <dbReference type="ARBA" id="ARBA00022692"/>
    </source>
</evidence>
<evidence type="ECO:0000256" key="7">
    <source>
        <dbReference type="HAMAP-Rule" id="MF_02065"/>
    </source>
</evidence>
<evidence type="ECO:0000256" key="3">
    <source>
        <dbReference type="ARBA" id="ARBA00022989"/>
    </source>
</evidence>
<keyword evidence="4 7" id="KW-0472">Membrane</keyword>
<dbReference type="HAMAP" id="MF_02065">
    <property type="entry name" value="MltG"/>
    <property type="match status" value="1"/>
</dbReference>
<dbReference type="AlphaFoldDB" id="A0A7W7GNE1"/>
<dbReference type="Pfam" id="PF02618">
    <property type="entry name" value="YceG"/>
    <property type="match status" value="1"/>
</dbReference>
<dbReference type="GO" id="GO:0005886">
    <property type="term" value="C:plasma membrane"/>
    <property type="evidence" value="ECO:0007669"/>
    <property type="project" value="UniProtKB-SubCell"/>
</dbReference>
<evidence type="ECO:0000256" key="8">
    <source>
        <dbReference type="SAM" id="MobiDB-lite"/>
    </source>
</evidence>
<comment type="catalytic activity">
    <reaction evidence="7">
        <text>a peptidoglycan chain = a peptidoglycan chain with N-acetyl-1,6-anhydromuramyl-[peptide] at the reducing end + a peptidoglycan chain with N-acetylglucosamine at the non-reducing end.</text>
        <dbReference type="EC" id="4.2.2.29"/>
    </reaction>
</comment>
<keyword evidence="3 7" id="KW-1133">Transmembrane helix</keyword>
<feature type="site" description="Important for catalytic activity" evidence="7">
    <location>
        <position position="379"/>
    </location>
</feature>
<evidence type="ECO:0000256" key="4">
    <source>
        <dbReference type="ARBA" id="ARBA00023136"/>
    </source>
</evidence>
<name>A0A7W7GNE1_9MICC</name>
<sequence>MSQPPTSPGAPGDHESSGEDSLREALPSRLDDDLFDDFRLPGEDSGASHTDEEGREAVAEPGRADQNSTDQNPTDQHSADQHLAGPAPRADRSADERADGARHDVGADDAVEHEDDEESDWSLLSSGAGSTLLEDPEQADADSELDDEQRARAEARRRDRRRRQIRGAVIIGAVLLVLGLLATKLIGALLPGGGKDDYESTSGDEVTFTVNSGEGPIIIGRRLEEEGIIASSGRFKEITEATSGGHIQPGDYTLRERMTAQDAVRGLQGEARVGVSYVVVNPGQRRDEVFENMAEATSHDVSEFEEAAQHPERFGLPEQAKGLEGYIASGEYRLPQTADVDEVLTEVTKPTKDRLAAHGIKDAKKQDRVVTIASILQAEAREEDFATVAGIIENRLDKDNTETHGYLQVDATVIYGLGEQRLQFSDEERQDESNEYNTYQHKGLPPTPIGAPSEAAIAAAAEPGENDYYYWVTVNIDTGETKFATTYEEHQKYQNEYRRWCEDHPDVC</sequence>
<dbReference type="EMBL" id="JACHNA010000001">
    <property type="protein sequence ID" value="MBB4735343.1"/>
    <property type="molecule type" value="Genomic_DNA"/>
</dbReference>
<feature type="compositionally biased region" description="Basic and acidic residues" evidence="8">
    <location>
        <begin position="89"/>
        <end position="106"/>
    </location>
</feature>
<reference evidence="9 10" key="1">
    <citation type="submission" date="2020-08" db="EMBL/GenBank/DDBJ databases">
        <title>Sequencing the genomes of 1000 actinobacteria strains.</title>
        <authorList>
            <person name="Klenk H.-P."/>
        </authorList>
    </citation>
    <scope>NUCLEOTIDE SEQUENCE [LARGE SCALE GENOMIC DNA]</scope>
    <source>
        <strain evidence="9 10">DSM 23974</strain>
    </source>
</reference>
<dbReference type="PANTHER" id="PTHR30518">
    <property type="entry name" value="ENDOLYTIC MUREIN TRANSGLYCOSYLASE"/>
    <property type="match status" value="1"/>
</dbReference>
<evidence type="ECO:0000256" key="6">
    <source>
        <dbReference type="ARBA" id="ARBA00023316"/>
    </source>
</evidence>
<dbReference type="PANTHER" id="PTHR30518:SF2">
    <property type="entry name" value="ENDOLYTIC MUREIN TRANSGLYCOSYLASE"/>
    <property type="match status" value="1"/>
</dbReference>
<feature type="region of interest" description="Disordered" evidence="8">
    <location>
        <begin position="1"/>
        <end position="159"/>
    </location>
</feature>
<dbReference type="EC" id="4.2.2.29" evidence="7"/>
<dbReference type="InterPro" id="IPR003770">
    <property type="entry name" value="MLTG-like"/>
</dbReference>
<evidence type="ECO:0000256" key="1">
    <source>
        <dbReference type="ARBA" id="ARBA00022475"/>
    </source>
</evidence>
<comment type="similarity">
    <text evidence="7">Belongs to the transglycosylase MltG family.</text>
</comment>
<feature type="compositionally biased region" description="Low complexity" evidence="8">
    <location>
        <begin position="121"/>
        <end position="133"/>
    </location>
</feature>
<feature type="compositionally biased region" description="Basic and acidic residues" evidence="8">
    <location>
        <begin position="148"/>
        <end position="157"/>
    </location>
</feature>
<dbReference type="GO" id="GO:0008932">
    <property type="term" value="F:lytic endotransglycosylase activity"/>
    <property type="evidence" value="ECO:0007669"/>
    <property type="project" value="UniProtKB-UniRule"/>
</dbReference>
<gene>
    <name evidence="7" type="primary">mltG</name>
    <name evidence="9" type="ORF">HDA30_000851</name>
</gene>
<feature type="compositionally biased region" description="Acidic residues" evidence="8">
    <location>
        <begin position="107"/>
        <end position="120"/>
    </location>
</feature>
<keyword evidence="1 7" id="KW-1003">Cell membrane</keyword>
<proteinExistence type="inferred from homology"/>
<protein>
    <recommendedName>
        <fullName evidence="7">Endolytic murein transglycosylase</fullName>
        <ecNumber evidence="7">4.2.2.29</ecNumber>
    </recommendedName>
    <alternativeName>
        <fullName evidence="7">Peptidoglycan lytic transglycosylase</fullName>
    </alternativeName>
    <alternativeName>
        <fullName evidence="7">Peptidoglycan polymerization terminase</fullName>
    </alternativeName>
</protein>
<feature type="transmembrane region" description="Helical" evidence="7">
    <location>
        <begin position="167"/>
        <end position="190"/>
    </location>
</feature>
<evidence type="ECO:0000313" key="10">
    <source>
        <dbReference type="Proteomes" id="UP000540191"/>
    </source>
</evidence>
<dbReference type="NCBIfam" id="TIGR00247">
    <property type="entry name" value="endolytic transglycosylase MltG"/>
    <property type="match status" value="1"/>
</dbReference>
<keyword evidence="6 7" id="KW-0961">Cell wall biogenesis/degradation</keyword>
<comment type="function">
    <text evidence="7">Functions as a peptidoglycan terminase that cleaves nascent peptidoglycan strands endolytically to terminate their elongation.</text>
</comment>
<dbReference type="GO" id="GO:0071555">
    <property type="term" value="P:cell wall organization"/>
    <property type="evidence" value="ECO:0007669"/>
    <property type="project" value="UniProtKB-KW"/>
</dbReference>
<keyword evidence="5 7" id="KW-0456">Lyase</keyword>
<organism evidence="9 10">
    <name type="scientific">Micrococcus cohnii</name>
    <dbReference type="NCBI Taxonomy" id="993416"/>
    <lineage>
        <taxon>Bacteria</taxon>
        <taxon>Bacillati</taxon>
        <taxon>Actinomycetota</taxon>
        <taxon>Actinomycetes</taxon>
        <taxon>Micrococcales</taxon>
        <taxon>Micrococcaceae</taxon>
        <taxon>Micrococcus</taxon>
    </lineage>
</organism>
<feature type="compositionally biased region" description="Basic and acidic residues" evidence="8">
    <location>
        <begin position="49"/>
        <end position="58"/>
    </location>
</feature>
<dbReference type="Gene3D" id="3.30.1490.480">
    <property type="entry name" value="Endolytic murein transglycosylase"/>
    <property type="match status" value="1"/>
</dbReference>